<keyword evidence="7" id="KW-0106">Calcium</keyword>
<feature type="binding site" evidence="8">
    <location>
        <position position="231"/>
    </location>
    <ligand>
        <name>Zn(2+)</name>
        <dbReference type="ChEBI" id="CHEBI:29105"/>
        <note>catalytic</note>
    </ligand>
</feature>
<dbReference type="STRING" id="930990.A0A067NBP3"/>
<feature type="binding site" evidence="7">
    <location>
        <position position="31"/>
    </location>
    <ligand>
        <name>Ca(2+)</name>
        <dbReference type="ChEBI" id="CHEBI:29108"/>
    </ligand>
</feature>
<evidence type="ECO:0000256" key="6">
    <source>
        <dbReference type="ARBA" id="ARBA00023136"/>
    </source>
</evidence>
<evidence type="ECO:0000256" key="7">
    <source>
        <dbReference type="PIRSR" id="PIRSR608901-1"/>
    </source>
</evidence>
<comment type="similarity">
    <text evidence="2">Belongs to the alkaline ceramidase family.</text>
</comment>
<dbReference type="HOGENOM" id="CLU_063293_3_0_1"/>
<dbReference type="PANTHER" id="PTHR46187:SF3">
    <property type="entry name" value="ALKALINE CERAMIDASE 3"/>
    <property type="match status" value="1"/>
</dbReference>
<dbReference type="OrthoDB" id="187171at2759"/>
<gene>
    <name evidence="10" type="ORF">BOTBODRAFT_25989</name>
</gene>
<evidence type="ECO:0000256" key="8">
    <source>
        <dbReference type="PIRSR" id="PIRSR608901-2"/>
    </source>
</evidence>
<dbReference type="Pfam" id="PF05875">
    <property type="entry name" value="Ceramidase"/>
    <property type="match status" value="1"/>
</dbReference>
<dbReference type="InParanoid" id="A0A067NBP3"/>
<sequence length="285" mass="31290">MTVAEAVHRAGQKVQGPWGPHTSTIDWCEDNYAHYPYIAETYNTLSNIPFILLGLHGAANTPGGHLSHVLAYLGVSAIGIGSFIFHATLLWEAQVYLDELPMIYVSSIVLYIVAAAGPGAQSRSTAQSLALKFGIAAVPILITAIYLRYPNPVIHQTLYALIQVSCHIRIRYLSKYLKPEQVQPGMRLMITGTLVFLLGFAIWNVDNIWCTELTNWRGTVPEALGWVSQGHAWWHLLTGIGACRIITGVTHLTLSIENPAGYDIAYRLGVIPYLVPRPIGTSKSS</sequence>
<name>A0A067NBP3_BOTB1</name>
<dbReference type="PANTHER" id="PTHR46187">
    <property type="entry name" value="ALKALINE CERAMIDASE 3"/>
    <property type="match status" value="1"/>
</dbReference>
<keyword evidence="11" id="KW-1185">Reference proteome</keyword>
<dbReference type="GO" id="GO:0016811">
    <property type="term" value="F:hydrolase activity, acting on carbon-nitrogen (but not peptide) bonds, in linear amides"/>
    <property type="evidence" value="ECO:0007669"/>
    <property type="project" value="InterPro"/>
</dbReference>
<evidence type="ECO:0008006" key="12">
    <source>
        <dbReference type="Google" id="ProtNLM"/>
    </source>
</evidence>
<feature type="binding site" evidence="7">
    <location>
        <position position="26"/>
    </location>
    <ligand>
        <name>Ca(2+)</name>
        <dbReference type="ChEBI" id="CHEBI:29108"/>
    </ligand>
</feature>
<feature type="binding site" evidence="7">
    <location>
        <position position="27"/>
    </location>
    <ligand>
        <name>Ca(2+)</name>
        <dbReference type="ChEBI" id="CHEBI:29108"/>
    </ligand>
</feature>
<evidence type="ECO:0000313" key="10">
    <source>
        <dbReference type="EMBL" id="KDQ21552.1"/>
    </source>
</evidence>
<comment type="cofactor">
    <cofactor evidence="8">
        <name>Zn(2+)</name>
        <dbReference type="ChEBI" id="CHEBI:29105"/>
    </cofactor>
</comment>
<organism evidence="10 11">
    <name type="scientific">Botryobasidium botryosum (strain FD-172 SS1)</name>
    <dbReference type="NCBI Taxonomy" id="930990"/>
    <lineage>
        <taxon>Eukaryota</taxon>
        <taxon>Fungi</taxon>
        <taxon>Dikarya</taxon>
        <taxon>Basidiomycota</taxon>
        <taxon>Agaricomycotina</taxon>
        <taxon>Agaricomycetes</taxon>
        <taxon>Cantharellales</taxon>
        <taxon>Botryobasidiaceae</taxon>
        <taxon>Botryobasidium</taxon>
    </lineage>
</organism>
<feature type="binding site" evidence="8">
    <location>
        <position position="86"/>
    </location>
    <ligand>
        <name>Zn(2+)</name>
        <dbReference type="ChEBI" id="CHEBI:29105"/>
        <note>catalytic</note>
    </ligand>
</feature>
<feature type="binding site" evidence="7">
    <location>
        <position position="40"/>
    </location>
    <ligand>
        <name>Ca(2+)</name>
        <dbReference type="ChEBI" id="CHEBI:29108"/>
    </ligand>
</feature>
<evidence type="ECO:0000256" key="1">
    <source>
        <dbReference type="ARBA" id="ARBA00004141"/>
    </source>
</evidence>
<dbReference type="Proteomes" id="UP000027195">
    <property type="component" value="Unassembled WGS sequence"/>
</dbReference>
<reference evidence="11" key="1">
    <citation type="journal article" date="2014" name="Proc. Natl. Acad. Sci. U.S.A.">
        <title>Extensive sampling of basidiomycete genomes demonstrates inadequacy of the white-rot/brown-rot paradigm for wood decay fungi.</title>
        <authorList>
            <person name="Riley R."/>
            <person name="Salamov A.A."/>
            <person name="Brown D.W."/>
            <person name="Nagy L.G."/>
            <person name="Floudas D."/>
            <person name="Held B.W."/>
            <person name="Levasseur A."/>
            <person name="Lombard V."/>
            <person name="Morin E."/>
            <person name="Otillar R."/>
            <person name="Lindquist E.A."/>
            <person name="Sun H."/>
            <person name="LaButti K.M."/>
            <person name="Schmutz J."/>
            <person name="Jabbour D."/>
            <person name="Luo H."/>
            <person name="Baker S.E."/>
            <person name="Pisabarro A.G."/>
            <person name="Walton J.D."/>
            <person name="Blanchette R.A."/>
            <person name="Henrissat B."/>
            <person name="Martin F."/>
            <person name="Cullen D."/>
            <person name="Hibbett D.S."/>
            <person name="Grigoriev I.V."/>
        </authorList>
    </citation>
    <scope>NUCLEOTIDE SEQUENCE [LARGE SCALE GENOMIC DNA]</scope>
    <source>
        <strain evidence="11">FD-172 SS1</strain>
    </source>
</reference>
<feature type="binding site" evidence="8">
    <location>
        <position position="235"/>
    </location>
    <ligand>
        <name>Zn(2+)</name>
        <dbReference type="ChEBI" id="CHEBI:29105"/>
        <note>catalytic</note>
    </ligand>
</feature>
<evidence type="ECO:0000256" key="2">
    <source>
        <dbReference type="ARBA" id="ARBA00009780"/>
    </source>
</evidence>
<evidence type="ECO:0000313" key="11">
    <source>
        <dbReference type="Proteomes" id="UP000027195"/>
    </source>
</evidence>
<protein>
    <recommendedName>
        <fullName evidence="12">Alkaline ceramidase</fullName>
    </recommendedName>
</protein>
<feature type="transmembrane region" description="Helical" evidence="9">
    <location>
        <begin position="129"/>
        <end position="147"/>
    </location>
</feature>
<accession>A0A067NBP3</accession>
<dbReference type="GO" id="GO:0046514">
    <property type="term" value="P:ceramide catabolic process"/>
    <property type="evidence" value="ECO:0007669"/>
    <property type="project" value="TreeGrafter"/>
</dbReference>
<comment type="subcellular location">
    <subcellularLocation>
        <location evidence="1">Membrane</location>
        <topology evidence="1">Multi-pass membrane protein</topology>
    </subcellularLocation>
</comment>
<evidence type="ECO:0000256" key="5">
    <source>
        <dbReference type="ARBA" id="ARBA00022989"/>
    </source>
</evidence>
<dbReference type="GO" id="GO:0046872">
    <property type="term" value="F:metal ion binding"/>
    <property type="evidence" value="ECO:0007669"/>
    <property type="project" value="UniProtKB-KW"/>
</dbReference>
<feature type="transmembrane region" description="Helical" evidence="9">
    <location>
        <begin position="69"/>
        <end position="89"/>
    </location>
</feature>
<dbReference type="AlphaFoldDB" id="A0A067NBP3"/>
<evidence type="ECO:0000256" key="4">
    <source>
        <dbReference type="ARBA" id="ARBA00022801"/>
    </source>
</evidence>
<keyword evidence="8" id="KW-0862">Zinc</keyword>
<keyword evidence="5 9" id="KW-1133">Transmembrane helix</keyword>
<dbReference type="GO" id="GO:0005789">
    <property type="term" value="C:endoplasmic reticulum membrane"/>
    <property type="evidence" value="ECO:0007669"/>
    <property type="project" value="TreeGrafter"/>
</dbReference>
<feature type="binding site" evidence="7">
    <location>
        <position position="29"/>
    </location>
    <ligand>
        <name>Ca(2+)</name>
        <dbReference type="ChEBI" id="CHEBI:29108"/>
    </ligand>
</feature>
<keyword evidence="3 9" id="KW-0812">Transmembrane</keyword>
<evidence type="ECO:0000256" key="3">
    <source>
        <dbReference type="ARBA" id="ARBA00022692"/>
    </source>
</evidence>
<evidence type="ECO:0000256" key="9">
    <source>
        <dbReference type="SAM" id="Phobius"/>
    </source>
</evidence>
<dbReference type="GO" id="GO:0046513">
    <property type="term" value="P:ceramide biosynthetic process"/>
    <property type="evidence" value="ECO:0007669"/>
    <property type="project" value="TreeGrafter"/>
</dbReference>
<proteinExistence type="inferred from homology"/>
<dbReference type="EMBL" id="KL198016">
    <property type="protein sequence ID" value="KDQ21552.1"/>
    <property type="molecule type" value="Genomic_DNA"/>
</dbReference>
<keyword evidence="7" id="KW-0479">Metal-binding</keyword>
<feature type="transmembrane region" description="Helical" evidence="9">
    <location>
        <begin position="185"/>
        <end position="203"/>
    </location>
</feature>
<keyword evidence="6 9" id="KW-0472">Membrane</keyword>
<keyword evidence="4" id="KW-0378">Hydrolase</keyword>
<feature type="transmembrane region" description="Helical" evidence="9">
    <location>
        <begin position="101"/>
        <end position="117"/>
    </location>
</feature>
<dbReference type="InterPro" id="IPR008901">
    <property type="entry name" value="ACER"/>
</dbReference>